<feature type="region of interest" description="Disordered" evidence="3">
    <location>
        <begin position="287"/>
        <end position="404"/>
    </location>
</feature>
<dbReference type="Proteomes" id="UP000750711">
    <property type="component" value="Unassembled WGS sequence"/>
</dbReference>
<evidence type="ECO:0000256" key="2">
    <source>
        <dbReference type="PIRSR" id="PIRSR600246-3"/>
    </source>
</evidence>
<dbReference type="Pfam" id="PF01112">
    <property type="entry name" value="Asparaginase_2"/>
    <property type="match status" value="2"/>
</dbReference>
<dbReference type="PANTHER" id="PTHR10188:SF8">
    <property type="entry name" value="THREONINE ASPARTASE 1"/>
    <property type="match status" value="1"/>
</dbReference>
<feature type="compositionally biased region" description="Low complexity" evidence="3">
    <location>
        <begin position="232"/>
        <end position="247"/>
    </location>
</feature>
<feature type="compositionally biased region" description="Basic and acidic residues" evidence="3">
    <location>
        <begin position="205"/>
        <end position="226"/>
    </location>
</feature>
<proteinExistence type="predicted"/>
<feature type="region of interest" description="Disordered" evidence="3">
    <location>
        <begin position="205"/>
        <end position="268"/>
    </location>
</feature>
<dbReference type="InterPro" id="IPR037464">
    <property type="entry name" value="Taspase1"/>
</dbReference>
<keyword evidence="5" id="KW-1185">Reference proteome</keyword>
<evidence type="ECO:0000256" key="1">
    <source>
        <dbReference type="PIRSR" id="PIRSR600246-1"/>
    </source>
</evidence>
<dbReference type="EMBL" id="JAGHQM010000228">
    <property type="protein sequence ID" value="KAH0563262.1"/>
    <property type="molecule type" value="Genomic_DNA"/>
</dbReference>
<evidence type="ECO:0000313" key="5">
    <source>
        <dbReference type="Proteomes" id="UP000750711"/>
    </source>
</evidence>
<feature type="compositionally biased region" description="Polar residues" evidence="3">
    <location>
        <begin position="259"/>
        <end position="268"/>
    </location>
</feature>
<dbReference type="InterPro" id="IPR029055">
    <property type="entry name" value="Ntn_hydrolases_N"/>
</dbReference>
<comment type="caution">
    <text evidence="4">The sequence shown here is derived from an EMBL/GenBank/DDBJ whole genome shotgun (WGS) entry which is preliminary data.</text>
</comment>
<dbReference type="AlphaFoldDB" id="A0A9P8LFA6"/>
<organism evidence="4 5">
    <name type="scientific">Trichoglossum hirsutum</name>
    <dbReference type="NCBI Taxonomy" id="265104"/>
    <lineage>
        <taxon>Eukaryota</taxon>
        <taxon>Fungi</taxon>
        <taxon>Dikarya</taxon>
        <taxon>Ascomycota</taxon>
        <taxon>Pezizomycotina</taxon>
        <taxon>Geoglossomycetes</taxon>
        <taxon>Geoglossales</taxon>
        <taxon>Geoglossaceae</taxon>
        <taxon>Trichoglossum</taxon>
    </lineage>
</organism>
<evidence type="ECO:0000313" key="4">
    <source>
        <dbReference type="EMBL" id="KAH0563262.1"/>
    </source>
</evidence>
<dbReference type="GO" id="GO:0005737">
    <property type="term" value="C:cytoplasm"/>
    <property type="evidence" value="ECO:0007669"/>
    <property type="project" value="TreeGrafter"/>
</dbReference>
<evidence type="ECO:0008006" key="6">
    <source>
        <dbReference type="Google" id="ProtNLM"/>
    </source>
</evidence>
<dbReference type="GO" id="GO:0051604">
    <property type="term" value="P:protein maturation"/>
    <property type="evidence" value="ECO:0007669"/>
    <property type="project" value="TreeGrafter"/>
</dbReference>
<reference evidence="4" key="1">
    <citation type="submission" date="2021-03" db="EMBL/GenBank/DDBJ databases">
        <title>Comparative genomics and phylogenomic investigation of the class Geoglossomycetes provide insights into ecological specialization and systematics.</title>
        <authorList>
            <person name="Melie T."/>
            <person name="Pirro S."/>
            <person name="Miller A.N."/>
            <person name="Quandt A."/>
        </authorList>
    </citation>
    <scope>NUCLEOTIDE SEQUENCE</scope>
    <source>
        <strain evidence="4">CAQ_001_2017</strain>
    </source>
</reference>
<feature type="site" description="Cleavage; by autolysis" evidence="2">
    <location>
        <begin position="421"/>
        <end position="422"/>
    </location>
</feature>
<gene>
    <name evidence="4" type="ORF">GP486_002173</name>
</gene>
<feature type="compositionally biased region" description="Pro residues" evidence="3">
    <location>
        <begin position="394"/>
        <end position="404"/>
    </location>
</feature>
<evidence type="ECO:0000256" key="3">
    <source>
        <dbReference type="SAM" id="MobiDB-lite"/>
    </source>
</evidence>
<feature type="compositionally biased region" description="Basic and acidic residues" evidence="3">
    <location>
        <begin position="308"/>
        <end position="326"/>
    </location>
</feature>
<dbReference type="CDD" id="cd04514">
    <property type="entry name" value="Taspase1_like"/>
    <property type="match status" value="2"/>
</dbReference>
<protein>
    <recommendedName>
        <fullName evidence="6">Asparaginase</fullName>
    </recommendedName>
</protein>
<sequence>MFNQLQKRKGGDICAIFVHAGAGYHSIENEALHLKACADAAKAGMAILRDGGSSLDAVEMAVRVLEDREITNAGYGSNLAMDGTVECDATIVDYLGRSGAVGAVSRNCSEIRNPISLARLVLEQTLTPLSLHRVAPNLLVAQGATDFAFQKRMAVQPHDALISPAARERWRRWKQDLVDAMNQNNRPSGSYSEDEGITAQEYEYEERTRQRLRKEHTQQMERERLSSRRHLSFSTPDSPTSSFSLPTAESPEPPGASAHTHQYSDSPTQFEGVRGVIGVGYGPLAEVPISPQSPSGLDQGSAEPYTIPERDSQVDGEVRKPEEIKVRTNLVRNDGSSDSETCSSPDTTLALPSASPSPPPFAALHTPLPPSPPEQFGMYSPSPPAGSNDGSTDPAPPPSYPVVMPPVRSGTRDYSEDHITDTVGAVAIDCSGYIAAGSSSGGIGMKHRGRVGPAALVGIGTAVVPARHDDPQKTSVACVTSGTGEHMATTQAAARCAERIYNVGKVKWRGKIDADEDEAMKLMIEQDFMG</sequence>
<dbReference type="PANTHER" id="PTHR10188">
    <property type="entry name" value="L-ASPARAGINASE"/>
    <property type="match status" value="1"/>
</dbReference>
<feature type="compositionally biased region" description="Pro residues" evidence="3">
    <location>
        <begin position="355"/>
        <end position="373"/>
    </location>
</feature>
<name>A0A9P8LFA6_9PEZI</name>
<accession>A0A9P8LFA6</accession>
<dbReference type="SUPFAM" id="SSF56235">
    <property type="entry name" value="N-terminal nucleophile aminohydrolases (Ntn hydrolases)"/>
    <property type="match status" value="1"/>
</dbReference>
<feature type="active site" description="Nucleophile" evidence="1">
    <location>
        <position position="422"/>
    </location>
</feature>
<dbReference type="InterPro" id="IPR000246">
    <property type="entry name" value="Peptidase_T2"/>
</dbReference>
<feature type="compositionally biased region" description="Polar residues" evidence="3">
    <location>
        <begin position="330"/>
        <end position="347"/>
    </location>
</feature>
<dbReference type="Gene3D" id="3.60.20.30">
    <property type="entry name" value="(Glycosyl)asparaginase"/>
    <property type="match status" value="1"/>
</dbReference>
<dbReference type="GO" id="GO:0004298">
    <property type="term" value="F:threonine-type endopeptidase activity"/>
    <property type="evidence" value="ECO:0007669"/>
    <property type="project" value="InterPro"/>
</dbReference>